<dbReference type="RefSeq" id="XP_056686652.1">
    <property type="nucleotide sequence ID" value="XM_056830674.1"/>
</dbReference>
<protein>
    <submittedName>
        <fullName evidence="6">Disease resistance protein RGA1</fullName>
    </submittedName>
</protein>
<proteinExistence type="predicted"/>
<name>A0ABM3QTG1_SPIOL</name>
<feature type="domain" description="Disease resistance protein winged helix" evidence="3">
    <location>
        <begin position="1"/>
        <end position="57"/>
    </location>
</feature>
<gene>
    <name evidence="6" type="primary">LOC110790689</name>
</gene>
<keyword evidence="2" id="KW-0611">Plant defense</keyword>
<dbReference type="SUPFAM" id="SSF52047">
    <property type="entry name" value="RNI-like"/>
    <property type="match status" value="1"/>
</dbReference>
<dbReference type="Gene3D" id="3.80.10.10">
    <property type="entry name" value="Ribonuclease Inhibitor"/>
    <property type="match status" value="3"/>
</dbReference>
<evidence type="ECO:0000259" key="3">
    <source>
        <dbReference type="Pfam" id="PF23559"/>
    </source>
</evidence>
<accession>A0ABM3QTG1</accession>
<sequence length="569" mass="64919">MAEGFIIPLNHGDQSLEELAEECFLILLQRCFFQDIKRDEWGDISSCKMHDLMHDLAIKVAGVNCKVAKFGESNSNTGIHHVSFAYRLTSSSKIPSWMLNLKLLRTFLLPEQRKDGSPLSKLISQEIISNFGCLRVLDLHNLGVRNLPSSIDLARWEGAYEDVSCSNHDEAVMEGLKPHPNLRQLGIYWYRGQKLPSWAMMGNLCINLPNLVEIELLRCGRCQQLPPFGQLPFLKCLSLVSLESVEYMEMDCSVYDHPLSSAEIPFFPSLQELTLMYMDNLKGWWNEAIVNNEAEEAAHISMSFSNLRKLWIQKCLKLIFLPKCPNVEELTLVDANERISLSKMATVTSSNSSSKLRKLTISNVEDLISLPRECLHQLHSLNVEGAELVNTDEIGNEVFKSISSSLCCLEFTHCNSLRFFAQGLEYLTAIEKLKLWDCKQLDLLPDEQLPWKNFKSLRSLGLHHFPRLLVLPSGLQHLVNLRSLEITCNDELREIPEWISCFSSLGYMRLFSCPKLTSLPEGFRKLTTLNQLFIKECPGLTEKCRRPNGSEWPKIQHIPLVTVLKDIHD</sequence>
<dbReference type="PANTHER" id="PTHR36766">
    <property type="entry name" value="PLANT BROAD-SPECTRUM MILDEW RESISTANCE PROTEIN RPW8"/>
    <property type="match status" value="1"/>
</dbReference>
<dbReference type="Proteomes" id="UP000813463">
    <property type="component" value="Chromosome 6"/>
</dbReference>
<dbReference type="InterPro" id="IPR032675">
    <property type="entry name" value="LRR_dom_sf"/>
</dbReference>
<dbReference type="GeneID" id="110790689"/>
<evidence type="ECO:0000313" key="5">
    <source>
        <dbReference type="Proteomes" id="UP000813463"/>
    </source>
</evidence>
<feature type="domain" description="R13L1/DRL21-like LRR repeat region" evidence="4">
    <location>
        <begin position="156"/>
        <end position="241"/>
    </location>
</feature>
<reference evidence="5" key="1">
    <citation type="journal article" date="2021" name="Nat. Commun.">
        <title>Genomic analyses provide insights into spinach domestication and the genetic basis of agronomic traits.</title>
        <authorList>
            <person name="Cai X."/>
            <person name="Sun X."/>
            <person name="Xu C."/>
            <person name="Sun H."/>
            <person name="Wang X."/>
            <person name="Ge C."/>
            <person name="Zhang Z."/>
            <person name="Wang Q."/>
            <person name="Fei Z."/>
            <person name="Jiao C."/>
            <person name="Wang Q."/>
        </authorList>
    </citation>
    <scope>NUCLEOTIDE SEQUENCE [LARGE SCALE GENOMIC DNA]</scope>
    <source>
        <strain evidence="5">cv. Varoflay</strain>
    </source>
</reference>
<dbReference type="Pfam" id="PF23559">
    <property type="entry name" value="WHD_DRP"/>
    <property type="match status" value="1"/>
</dbReference>
<organism evidence="5 6">
    <name type="scientific">Spinacia oleracea</name>
    <name type="common">Spinach</name>
    <dbReference type="NCBI Taxonomy" id="3562"/>
    <lineage>
        <taxon>Eukaryota</taxon>
        <taxon>Viridiplantae</taxon>
        <taxon>Streptophyta</taxon>
        <taxon>Embryophyta</taxon>
        <taxon>Tracheophyta</taxon>
        <taxon>Spermatophyta</taxon>
        <taxon>Magnoliopsida</taxon>
        <taxon>eudicotyledons</taxon>
        <taxon>Gunneridae</taxon>
        <taxon>Pentapetalae</taxon>
        <taxon>Caryophyllales</taxon>
        <taxon>Chenopodiaceae</taxon>
        <taxon>Chenopodioideae</taxon>
        <taxon>Anserineae</taxon>
        <taxon>Spinacia</taxon>
    </lineage>
</organism>
<evidence type="ECO:0000256" key="1">
    <source>
        <dbReference type="ARBA" id="ARBA00022614"/>
    </source>
</evidence>
<keyword evidence="5" id="KW-1185">Reference proteome</keyword>
<evidence type="ECO:0000256" key="2">
    <source>
        <dbReference type="ARBA" id="ARBA00022821"/>
    </source>
</evidence>
<evidence type="ECO:0000259" key="4">
    <source>
        <dbReference type="Pfam" id="PF25019"/>
    </source>
</evidence>
<dbReference type="InterPro" id="IPR058922">
    <property type="entry name" value="WHD_DRP"/>
</dbReference>
<reference evidence="6" key="2">
    <citation type="submission" date="2025-08" db="UniProtKB">
        <authorList>
            <consortium name="RefSeq"/>
        </authorList>
    </citation>
    <scope>IDENTIFICATION</scope>
    <source>
        <tissue evidence="6">Leaf</tissue>
    </source>
</reference>
<dbReference type="PANTHER" id="PTHR36766:SF70">
    <property type="entry name" value="DISEASE RESISTANCE PROTEIN RGA4"/>
    <property type="match status" value="1"/>
</dbReference>
<dbReference type="SUPFAM" id="SSF52058">
    <property type="entry name" value="L domain-like"/>
    <property type="match status" value="1"/>
</dbReference>
<evidence type="ECO:0000313" key="6">
    <source>
        <dbReference type="RefSeq" id="XP_056686652.1"/>
    </source>
</evidence>
<dbReference type="Pfam" id="PF25019">
    <property type="entry name" value="LRR_R13L1-DRL21"/>
    <property type="match status" value="1"/>
</dbReference>
<dbReference type="InterPro" id="IPR056789">
    <property type="entry name" value="LRR_R13L1-DRL21"/>
</dbReference>
<keyword evidence="1" id="KW-0433">Leucine-rich repeat</keyword>